<dbReference type="SUPFAM" id="SSF55920">
    <property type="entry name" value="Creatinase/aminopeptidase"/>
    <property type="match status" value="1"/>
</dbReference>
<keyword evidence="8" id="KW-0645">Protease</keyword>
<accession>A0A9P6RUQ4</accession>
<dbReference type="SUPFAM" id="SSF48452">
    <property type="entry name" value="TPR-like"/>
    <property type="match status" value="1"/>
</dbReference>
<keyword evidence="5" id="KW-0464">Manganese</keyword>
<dbReference type="Gene3D" id="1.25.40.10">
    <property type="entry name" value="Tetratricopeptide repeat domain"/>
    <property type="match status" value="1"/>
</dbReference>
<comment type="cofactor">
    <cofactor evidence="1">
        <name>Mn(2+)</name>
        <dbReference type="ChEBI" id="CHEBI:29035"/>
    </cofactor>
</comment>
<dbReference type="OrthoDB" id="4215474at2759"/>
<keyword evidence="4" id="KW-0378">Hydrolase</keyword>
<evidence type="ECO:0000256" key="5">
    <source>
        <dbReference type="ARBA" id="ARBA00023211"/>
    </source>
</evidence>
<evidence type="ECO:0000313" key="9">
    <source>
        <dbReference type="Proteomes" id="UP000738325"/>
    </source>
</evidence>
<proteinExistence type="inferred from homology"/>
<feature type="compositionally biased region" description="Low complexity" evidence="6">
    <location>
        <begin position="294"/>
        <end position="309"/>
    </location>
</feature>
<dbReference type="GO" id="GO:0006508">
    <property type="term" value="P:proteolysis"/>
    <property type="evidence" value="ECO:0007669"/>
    <property type="project" value="TreeGrafter"/>
</dbReference>
<dbReference type="Pfam" id="PF00557">
    <property type="entry name" value="Peptidase_M24"/>
    <property type="match status" value="1"/>
</dbReference>
<dbReference type="Gene3D" id="3.40.350.10">
    <property type="entry name" value="Creatinase/prolidase N-terminal domain"/>
    <property type="match status" value="1"/>
</dbReference>
<dbReference type="EMBL" id="JAAAIP010000046">
    <property type="protein sequence ID" value="KAG0327867.1"/>
    <property type="molecule type" value="Genomic_DNA"/>
</dbReference>
<evidence type="ECO:0000256" key="2">
    <source>
        <dbReference type="ARBA" id="ARBA00008766"/>
    </source>
</evidence>
<comment type="caution">
    <text evidence="8">The sequence shown here is derived from an EMBL/GenBank/DDBJ whole genome shotgun (WGS) entry which is preliminary data.</text>
</comment>
<dbReference type="SMART" id="SM01011">
    <property type="entry name" value="AMP_N"/>
    <property type="match status" value="1"/>
</dbReference>
<gene>
    <name evidence="8" type="primary">XPNPEP3</name>
    <name evidence="8" type="ORF">BGZ99_006672</name>
</gene>
<evidence type="ECO:0000256" key="4">
    <source>
        <dbReference type="ARBA" id="ARBA00022801"/>
    </source>
</evidence>
<evidence type="ECO:0000259" key="7">
    <source>
        <dbReference type="SMART" id="SM01011"/>
    </source>
</evidence>
<dbReference type="GO" id="GO:0005739">
    <property type="term" value="C:mitochondrion"/>
    <property type="evidence" value="ECO:0007669"/>
    <property type="project" value="TreeGrafter"/>
</dbReference>
<protein>
    <submittedName>
        <fullName evidence="8">Xaa-Pro aminopeptidase 3</fullName>
    </submittedName>
</protein>
<dbReference type="InterPro" id="IPR000994">
    <property type="entry name" value="Pept_M24"/>
</dbReference>
<dbReference type="AlphaFoldDB" id="A0A9P6RUQ4"/>
<evidence type="ECO:0000256" key="1">
    <source>
        <dbReference type="ARBA" id="ARBA00001936"/>
    </source>
</evidence>
<sequence>MSAVEEARLKDALQYLREADKNTEKGFFKKPDWDIAAQYYEKAGQAFKAGKSYDQSIQAFTKASDAMISATSMFMAARAMENAGNIAQLNLGQSERAAELYKRASDLYMRNMTPDRAAEMLEKCAKVMEPLSADAAIDYYLNACMIYESEDRARYATETFKKTIALLVKHRRFDKATEMLQALGNIQKDTPNKMAYYKTLLSIIIVQLAAGDEVEAGRRFQAFCSVEGFVHSEESAVAHAMLDAFDHRDQAYYNQAAARQHVGFLDNEIARLARGIVVADDLISGGGYVDAEGSSQSQRQHQQPFYPQQQGPPRPLGPGSGPMRQPSPYQQTTRLLAGRLVRPSTLTSTSGSLATKSVSSTALKPTPVARIVTEPLCMTGSSQRRLASFFSSATKAKQVKAVPQYGQPTWMTHPHLMKQGEITPGLTATEYELRRTLLMESLPKGSIVISTSYRTRYMTNNIFYPFHQNTDFYYLCGFNEPDSALVLEKDDSTRGYKMTMFVAPKNTNIEMWEGPRTGLDAAKEIFGADEATDANLFRYRIVDIASRYENVYFDYPGPAMFMPMDIAKKLHNRPDSDIMSSTKNLSPLIQELRVVKSEAEIKIMRQAGEISGKSFIETMKFTNPQRLEHQVYAKFDFECRMRGSQMMAYVPVVAGGTNALTMHYVNNDQPLKDGDLLLMDAGGEWNSYASDITRTWPVNGKFTEAQKDLYEVVLHANKECIKLCTEEKGLSLNQIHDVSMRLTKEGLSQLGIKPLAHDVDRRLYPHHVGHYLGMDVHDTGDISRSRPLKEGMVITIEPGLYIPCDPAYPEKYQGIGIRIEDNVAIGKTVPYVLSVTAPKEIVDIEYCCASGKE</sequence>
<dbReference type="InterPro" id="IPR036005">
    <property type="entry name" value="Creatinase/aminopeptidase-like"/>
</dbReference>
<keyword evidence="3" id="KW-0479">Metal-binding</keyword>
<evidence type="ECO:0000256" key="6">
    <source>
        <dbReference type="SAM" id="MobiDB-lite"/>
    </source>
</evidence>
<dbReference type="InterPro" id="IPR029149">
    <property type="entry name" value="Creatin/AminoP/Spt16_N"/>
</dbReference>
<evidence type="ECO:0000313" key="8">
    <source>
        <dbReference type="EMBL" id="KAG0327867.1"/>
    </source>
</evidence>
<dbReference type="CDD" id="cd01087">
    <property type="entry name" value="Prolidase"/>
    <property type="match status" value="1"/>
</dbReference>
<organism evidence="8 9">
    <name type="scientific">Dissophora globulifera</name>
    <dbReference type="NCBI Taxonomy" id="979702"/>
    <lineage>
        <taxon>Eukaryota</taxon>
        <taxon>Fungi</taxon>
        <taxon>Fungi incertae sedis</taxon>
        <taxon>Mucoromycota</taxon>
        <taxon>Mortierellomycotina</taxon>
        <taxon>Mortierellomycetes</taxon>
        <taxon>Mortierellales</taxon>
        <taxon>Mortierellaceae</taxon>
        <taxon>Dissophora</taxon>
    </lineage>
</organism>
<dbReference type="GO" id="GO:0070006">
    <property type="term" value="F:metalloaminopeptidase activity"/>
    <property type="evidence" value="ECO:0007669"/>
    <property type="project" value="InterPro"/>
</dbReference>
<dbReference type="Pfam" id="PF05195">
    <property type="entry name" value="AMP_N"/>
    <property type="match status" value="1"/>
</dbReference>
<dbReference type="InterPro" id="IPR007865">
    <property type="entry name" value="Aminopep_P_N"/>
</dbReference>
<name>A0A9P6RUQ4_9FUNG</name>
<dbReference type="Pfam" id="PF14938">
    <property type="entry name" value="SNAP"/>
    <property type="match status" value="1"/>
</dbReference>
<dbReference type="InterPro" id="IPR011990">
    <property type="entry name" value="TPR-like_helical_dom_sf"/>
</dbReference>
<keyword evidence="8" id="KW-0031">Aminopeptidase</keyword>
<feature type="region of interest" description="Disordered" evidence="6">
    <location>
        <begin position="289"/>
        <end position="329"/>
    </location>
</feature>
<keyword evidence="9" id="KW-1185">Reference proteome</keyword>
<evidence type="ECO:0000256" key="3">
    <source>
        <dbReference type="ARBA" id="ARBA00022723"/>
    </source>
</evidence>
<dbReference type="PANTHER" id="PTHR43226">
    <property type="entry name" value="XAA-PRO AMINOPEPTIDASE 3"/>
    <property type="match status" value="1"/>
</dbReference>
<dbReference type="Proteomes" id="UP000738325">
    <property type="component" value="Unassembled WGS sequence"/>
</dbReference>
<dbReference type="Gene3D" id="3.90.230.10">
    <property type="entry name" value="Creatinase/methionine aminopeptidase superfamily"/>
    <property type="match status" value="1"/>
</dbReference>
<dbReference type="PANTHER" id="PTHR43226:SF4">
    <property type="entry name" value="XAA-PRO AMINOPEPTIDASE 3"/>
    <property type="match status" value="1"/>
</dbReference>
<comment type="similarity">
    <text evidence="2">Belongs to the peptidase M24B family.</text>
</comment>
<reference evidence="8" key="1">
    <citation type="journal article" date="2020" name="Fungal Divers.">
        <title>Resolving the Mortierellaceae phylogeny through synthesis of multi-gene phylogenetics and phylogenomics.</title>
        <authorList>
            <person name="Vandepol N."/>
            <person name="Liber J."/>
            <person name="Desiro A."/>
            <person name="Na H."/>
            <person name="Kennedy M."/>
            <person name="Barry K."/>
            <person name="Grigoriev I.V."/>
            <person name="Miller A.N."/>
            <person name="O'Donnell K."/>
            <person name="Stajich J.E."/>
            <person name="Bonito G."/>
        </authorList>
    </citation>
    <scope>NUCLEOTIDE SEQUENCE</scope>
    <source>
        <strain evidence="8">REB-010B</strain>
    </source>
</reference>
<dbReference type="GO" id="GO:0030145">
    <property type="term" value="F:manganese ion binding"/>
    <property type="evidence" value="ECO:0007669"/>
    <property type="project" value="InterPro"/>
</dbReference>
<dbReference type="InterPro" id="IPR052433">
    <property type="entry name" value="X-Pro_dipept-like"/>
</dbReference>
<dbReference type="SUPFAM" id="SSF53092">
    <property type="entry name" value="Creatinase/prolidase N-terminal domain"/>
    <property type="match status" value="1"/>
</dbReference>
<feature type="domain" description="Aminopeptidase P N-terminal" evidence="7">
    <location>
        <begin position="426"/>
        <end position="562"/>
    </location>
</feature>